<evidence type="ECO:0000313" key="1">
    <source>
        <dbReference type="EMBL" id="KAG2288126.1"/>
    </source>
</evidence>
<keyword evidence="2" id="KW-1185">Reference proteome</keyword>
<reference evidence="1 2" key="1">
    <citation type="submission" date="2020-02" db="EMBL/GenBank/DDBJ databases">
        <authorList>
            <person name="Ma Q."/>
            <person name="Huang Y."/>
            <person name="Song X."/>
            <person name="Pei D."/>
        </authorList>
    </citation>
    <scope>NUCLEOTIDE SEQUENCE [LARGE SCALE GENOMIC DNA]</scope>
    <source>
        <strain evidence="1">Sxm20200214</strain>
        <tissue evidence="1">Leaf</tissue>
    </source>
</reference>
<protein>
    <submittedName>
        <fullName evidence="1">Uncharacterized protein</fullName>
    </submittedName>
</protein>
<dbReference type="OrthoDB" id="1113927at2759"/>
<dbReference type="AlphaFoldDB" id="A0A8X7UTK5"/>
<sequence>MGFIEIPVFSGDDLRPWINWMDNRFAAEDFTDDQKMALAYAVIRGEDESWYNNRVSRPNCFLLGVGKKVARNRDDEAITIVCGN</sequence>
<dbReference type="Proteomes" id="UP000886595">
    <property type="component" value="Unassembled WGS sequence"/>
</dbReference>
<dbReference type="EMBL" id="JAAMPC010000010">
    <property type="protein sequence ID" value="KAG2288126.1"/>
    <property type="molecule type" value="Genomic_DNA"/>
</dbReference>
<proteinExistence type="predicted"/>
<gene>
    <name evidence="1" type="ORF">Bca52824_047730</name>
</gene>
<accession>A0A8X7UTK5</accession>
<name>A0A8X7UTK5_BRACI</name>
<organism evidence="1 2">
    <name type="scientific">Brassica carinata</name>
    <name type="common">Ethiopian mustard</name>
    <name type="synonym">Abyssinian cabbage</name>
    <dbReference type="NCBI Taxonomy" id="52824"/>
    <lineage>
        <taxon>Eukaryota</taxon>
        <taxon>Viridiplantae</taxon>
        <taxon>Streptophyta</taxon>
        <taxon>Embryophyta</taxon>
        <taxon>Tracheophyta</taxon>
        <taxon>Spermatophyta</taxon>
        <taxon>Magnoliopsida</taxon>
        <taxon>eudicotyledons</taxon>
        <taxon>Gunneridae</taxon>
        <taxon>Pentapetalae</taxon>
        <taxon>rosids</taxon>
        <taxon>malvids</taxon>
        <taxon>Brassicales</taxon>
        <taxon>Brassicaceae</taxon>
        <taxon>Brassiceae</taxon>
        <taxon>Brassica</taxon>
    </lineage>
</organism>
<evidence type="ECO:0000313" key="2">
    <source>
        <dbReference type="Proteomes" id="UP000886595"/>
    </source>
</evidence>
<comment type="caution">
    <text evidence="1">The sequence shown here is derived from an EMBL/GenBank/DDBJ whole genome shotgun (WGS) entry which is preliminary data.</text>
</comment>